<organism evidence="2 3">
    <name type="scientific">Algoriphagus aquatilis</name>
    <dbReference type="NCBI Taxonomy" id="490186"/>
    <lineage>
        <taxon>Bacteria</taxon>
        <taxon>Pseudomonadati</taxon>
        <taxon>Bacteroidota</taxon>
        <taxon>Cytophagia</taxon>
        <taxon>Cytophagales</taxon>
        <taxon>Cyclobacteriaceae</taxon>
        <taxon>Algoriphagus</taxon>
    </lineage>
</organism>
<dbReference type="InterPro" id="IPR035093">
    <property type="entry name" value="RelE/ParE_toxin_dom_sf"/>
</dbReference>
<proteinExistence type="predicted"/>
<dbReference type="Proteomes" id="UP001596163">
    <property type="component" value="Unassembled WGS sequence"/>
</dbReference>
<evidence type="ECO:0000256" key="1">
    <source>
        <dbReference type="ARBA" id="ARBA00022649"/>
    </source>
</evidence>
<dbReference type="EMBL" id="JBHSKS010000003">
    <property type="protein sequence ID" value="MFC5191104.1"/>
    <property type="molecule type" value="Genomic_DNA"/>
</dbReference>
<reference evidence="3" key="1">
    <citation type="journal article" date="2019" name="Int. J. Syst. Evol. Microbiol.">
        <title>The Global Catalogue of Microorganisms (GCM) 10K type strain sequencing project: providing services to taxonomists for standard genome sequencing and annotation.</title>
        <authorList>
            <consortium name="The Broad Institute Genomics Platform"/>
            <consortium name="The Broad Institute Genome Sequencing Center for Infectious Disease"/>
            <person name="Wu L."/>
            <person name="Ma J."/>
        </authorList>
    </citation>
    <scope>NUCLEOTIDE SEQUENCE [LARGE SCALE GENOMIC DNA]</scope>
    <source>
        <strain evidence="3">CGMCC 1.7030</strain>
    </source>
</reference>
<keyword evidence="1" id="KW-1277">Toxin-antitoxin system</keyword>
<evidence type="ECO:0000313" key="2">
    <source>
        <dbReference type="EMBL" id="MFC5191104.1"/>
    </source>
</evidence>
<dbReference type="Pfam" id="PF05016">
    <property type="entry name" value="ParE_toxin"/>
    <property type="match status" value="1"/>
</dbReference>
<comment type="caution">
    <text evidence="2">The sequence shown here is derived from an EMBL/GenBank/DDBJ whole genome shotgun (WGS) entry which is preliminary data.</text>
</comment>
<accession>A0ABW0BU82</accession>
<sequence length="99" mass="11980">MGKRKLIWSHLAKIKLFETLDFYTHRNKSSDYSKKLYREFNQKLRLTITNPEMGIKTDFDPIRGLIVRDFILFYEVTPDHIIVHTVWDTRQNPEKLKIK</sequence>
<dbReference type="RefSeq" id="WP_377912845.1">
    <property type="nucleotide sequence ID" value="NZ_JBHSKS010000003.1"/>
</dbReference>
<gene>
    <name evidence="2" type="ORF">ACFPIK_04950</name>
</gene>
<protein>
    <submittedName>
        <fullName evidence="2">Type II toxin-antitoxin system RelE/ParE family toxin</fullName>
    </submittedName>
</protein>
<dbReference type="InterPro" id="IPR007712">
    <property type="entry name" value="RelE/ParE_toxin"/>
</dbReference>
<keyword evidence="3" id="KW-1185">Reference proteome</keyword>
<name>A0ABW0BU82_9BACT</name>
<dbReference type="Gene3D" id="3.30.2310.20">
    <property type="entry name" value="RelE-like"/>
    <property type="match status" value="1"/>
</dbReference>
<evidence type="ECO:0000313" key="3">
    <source>
        <dbReference type="Proteomes" id="UP001596163"/>
    </source>
</evidence>